<gene>
    <name evidence="2" type="ORF">M0R45_015650</name>
</gene>
<sequence length="148" mass="16352">MYTQLIWVSHRFTIIDSGQTTKELKSLSCRPTSRRRRDSSSPSPSRVSAAPASSTPLQNHAGAIAVAALKKEKEPRPSREATSAQTGDPKSTASHLQAIVDTKPSPMRCLQSQKLPCCRCRAQTTPSPPGFHLLCRRRRLHHFTAHQS</sequence>
<name>A0AAW1XSM1_RUBAR</name>
<feature type="compositionally biased region" description="Polar residues" evidence="1">
    <location>
        <begin position="80"/>
        <end position="95"/>
    </location>
</feature>
<feature type="compositionally biased region" description="Basic and acidic residues" evidence="1">
    <location>
        <begin position="69"/>
        <end position="79"/>
    </location>
</feature>
<dbReference type="AlphaFoldDB" id="A0AAW1XSM1"/>
<feature type="region of interest" description="Disordered" evidence="1">
    <location>
        <begin position="25"/>
        <end position="105"/>
    </location>
</feature>
<protein>
    <submittedName>
        <fullName evidence="2">Uncharacterized protein</fullName>
    </submittedName>
</protein>
<proteinExistence type="predicted"/>
<organism evidence="2 3">
    <name type="scientific">Rubus argutus</name>
    <name type="common">Southern blackberry</name>
    <dbReference type="NCBI Taxonomy" id="59490"/>
    <lineage>
        <taxon>Eukaryota</taxon>
        <taxon>Viridiplantae</taxon>
        <taxon>Streptophyta</taxon>
        <taxon>Embryophyta</taxon>
        <taxon>Tracheophyta</taxon>
        <taxon>Spermatophyta</taxon>
        <taxon>Magnoliopsida</taxon>
        <taxon>eudicotyledons</taxon>
        <taxon>Gunneridae</taxon>
        <taxon>Pentapetalae</taxon>
        <taxon>rosids</taxon>
        <taxon>fabids</taxon>
        <taxon>Rosales</taxon>
        <taxon>Rosaceae</taxon>
        <taxon>Rosoideae</taxon>
        <taxon>Rosoideae incertae sedis</taxon>
        <taxon>Rubus</taxon>
    </lineage>
</organism>
<accession>A0AAW1XSM1</accession>
<reference evidence="2 3" key="1">
    <citation type="journal article" date="2023" name="G3 (Bethesda)">
        <title>A chromosome-length genome assembly and annotation of blackberry (Rubus argutus, cv. 'Hillquist').</title>
        <authorList>
            <person name="Bruna T."/>
            <person name="Aryal R."/>
            <person name="Dudchenko O."/>
            <person name="Sargent D.J."/>
            <person name="Mead D."/>
            <person name="Buti M."/>
            <person name="Cavallini A."/>
            <person name="Hytonen T."/>
            <person name="Andres J."/>
            <person name="Pham M."/>
            <person name="Weisz D."/>
            <person name="Mascagni F."/>
            <person name="Usai G."/>
            <person name="Natali L."/>
            <person name="Bassil N."/>
            <person name="Fernandez G.E."/>
            <person name="Lomsadze A."/>
            <person name="Armour M."/>
            <person name="Olukolu B."/>
            <person name="Poorten T."/>
            <person name="Britton C."/>
            <person name="Davik J."/>
            <person name="Ashrafi H."/>
            <person name="Aiden E.L."/>
            <person name="Borodovsky M."/>
            <person name="Worthington M."/>
        </authorList>
    </citation>
    <scope>NUCLEOTIDE SEQUENCE [LARGE SCALE GENOMIC DNA]</scope>
    <source>
        <strain evidence="2">PI 553951</strain>
    </source>
</reference>
<dbReference type="EMBL" id="JBEDUW010000003">
    <property type="protein sequence ID" value="KAK9938939.1"/>
    <property type="molecule type" value="Genomic_DNA"/>
</dbReference>
<evidence type="ECO:0000256" key="1">
    <source>
        <dbReference type="SAM" id="MobiDB-lite"/>
    </source>
</evidence>
<dbReference type="Proteomes" id="UP001457282">
    <property type="component" value="Unassembled WGS sequence"/>
</dbReference>
<keyword evidence="3" id="KW-1185">Reference proteome</keyword>
<evidence type="ECO:0000313" key="2">
    <source>
        <dbReference type="EMBL" id="KAK9938939.1"/>
    </source>
</evidence>
<feature type="compositionally biased region" description="Low complexity" evidence="1">
    <location>
        <begin position="40"/>
        <end position="54"/>
    </location>
</feature>
<comment type="caution">
    <text evidence="2">The sequence shown here is derived from an EMBL/GenBank/DDBJ whole genome shotgun (WGS) entry which is preliminary data.</text>
</comment>
<evidence type="ECO:0000313" key="3">
    <source>
        <dbReference type="Proteomes" id="UP001457282"/>
    </source>
</evidence>